<name>A0A6G9QFW9_9GAMM</name>
<dbReference type="KEGG" id="saes:HBH39_01705"/>
<organism evidence="2 3">
    <name type="scientific">Shewanella aestuarii</name>
    <dbReference type="NCBI Taxonomy" id="1028752"/>
    <lineage>
        <taxon>Bacteria</taxon>
        <taxon>Pseudomonadati</taxon>
        <taxon>Pseudomonadota</taxon>
        <taxon>Gammaproteobacteria</taxon>
        <taxon>Alteromonadales</taxon>
        <taxon>Shewanellaceae</taxon>
        <taxon>Shewanella</taxon>
    </lineage>
</organism>
<evidence type="ECO:0000256" key="1">
    <source>
        <dbReference type="SAM" id="Phobius"/>
    </source>
</evidence>
<protein>
    <recommendedName>
        <fullName evidence="4">MSHA biogenesis protein MshF</fullName>
    </recommendedName>
</protein>
<feature type="transmembrane region" description="Helical" evidence="1">
    <location>
        <begin position="12"/>
        <end position="33"/>
    </location>
</feature>
<dbReference type="RefSeq" id="WP_167675029.1">
    <property type="nucleotide sequence ID" value="NZ_CP050313.1"/>
</dbReference>
<dbReference type="AlphaFoldDB" id="A0A6G9QFW9"/>
<proteinExistence type="predicted"/>
<keyword evidence="1" id="KW-1133">Transmembrane helix</keyword>
<dbReference type="Proteomes" id="UP000502608">
    <property type="component" value="Chromosome"/>
</dbReference>
<gene>
    <name evidence="2" type="ORF">HBH39_01705</name>
</gene>
<keyword evidence="3" id="KW-1185">Reference proteome</keyword>
<evidence type="ECO:0008006" key="4">
    <source>
        <dbReference type="Google" id="ProtNLM"/>
    </source>
</evidence>
<accession>A0A6G9QFW9</accession>
<keyword evidence="1" id="KW-0472">Membrane</keyword>
<sequence length="200" mass="22388">MLRQQKADDDLLKVYGRILALVVLLLVLGVLGFRHFNTVPTLVGQSFAMEHNRLLNILAMVKSQWLSTGRPDKILLNWQSMAPNVLKTLDEDIKANKKSNVGESDTNNAVNLSRDFDSQLATGNWISLSKQGWPVLETLDVKGCERLWYQLLVSPLKQVNVSYDAEIGVCRFIAPDSTTISYQTTSGRVIFLANTHNLSN</sequence>
<evidence type="ECO:0000313" key="2">
    <source>
        <dbReference type="EMBL" id="QIR13366.1"/>
    </source>
</evidence>
<dbReference type="EMBL" id="CP050313">
    <property type="protein sequence ID" value="QIR13366.1"/>
    <property type="molecule type" value="Genomic_DNA"/>
</dbReference>
<keyword evidence="1" id="KW-0812">Transmembrane</keyword>
<evidence type="ECO:0000313" key="3">
    <source>
        <dbReference type="Proteomes" id="UP000502608"/>
    </source>
</evidence>
<reference evidence="2 3" key="1">
    <citation type="submission" date="2020-03" db="EMBL/GenBank/DDBJ databases">
        <title>Complete genome sequence of Shewanella sp.</title>
        <authorList>
            <person name="Kim Y.-S."/>
            <person name="Kim S.-J."/>
            <person name="Jung H.-K."/>
            <person name="Kim K.-H."/>
        </authorList>
    </citation>
    <scope>NUCLEOTIDE SEQUENCE [LARGE SCALE GENOMIC DNA]</scope>
    <source>
        <strain evidence="2 3">PN3F2</strain>
    </source>
</reference>